<organism evidence="2 3">
    <name type="scientific">Stachybotrys elegans</name>
    <dbReference type="NCBI Taxonomy" id="80388"/>
    <lineage>
        <taxon>Eukaryota</taxon>
        <taxon>Fungi</taxon>
        <taxon>Dikarya</taxon>
        <taxon>Ascomycota</taxon>
        <taxon>Pezizomycotina</taxon>
        <taxon>Sordariomycetes</taxon>
        <taxon>Hypocreomycetidae</taxon>
        <taxon>Hypocreales</taxon>
        <taxon>Stachybotryaceae</taxon>
        <taxon>Stachybotrys</taxon>
    </lineage>
</organism>
<evidence type="ECO:0000313" key="3">
    <source>
        <dbReference type="Proteomes" id="UP000813444"/>
    </source>
</evidence>
<comment type="caution">
    <text evidence="2">The sequence shown here is derived from an EMBL/GenBank/DDBJ whole genome shotgun (WGS) entry which is preliminary data.</text>
</comment>
<proteinExistence type="predicted"/>
<dbReference type="EMBL" id="JAGPNK010000003">
    <property type="protein sequence ID" value="KAH7324291.1"/>
    <property type="molecule type" value="Genomic_DNA"/>
</dbReference>
<feature type="coiled-coil region" evidence="1">
    <location>
        <begin position="22"/>
        <end position="49"/>
    </location>
</feature>
<evidence type="ECO:0000256" key="1">
    <source>
        <dbReference type="SAM" id="Coils"/>
    </source>
</evidence>
<accession>A0A8K0T0D0</accession>
<evidence type="ECO:0000313" key="2">
    <source>
        <dbReference type="EMBL" id="KAH7324291.1"/>
    </source>
</evidence>
<sequence length="126" mass="14680">MNPIPVIQIPEEEHGSIVRDSCNDIVEDLDRLREEIDQAIRSASDISDVHALKAAAEKIHRMVPQVERLYRNFKLLPRMSRKRPDVRDKLNEIYPLLDEACALFQNKSQELEHNEVPCEEEHNNVN</sequence>
<reference evidence="2" key="1">
    <citation type="journal article" date="2021" name="Nat. Commun.">
        <title>Genetic determinants of endophytism in the Arabidopsis root mycobiome.</title>
        <authorList>
            <person name="Mesny F."/>
            <person name="Miyauchi S."/>
            <person name="Thiergart T."/>
            <person name="Pickel B."/>
            <person name="Atanasova L."/>
            <person name="Karlsson M."/>
            <person name="Huettel B."/>
            <person name="Barry K.W."/>
            <person name="Haridas S."/>
            <person name="Chen C."/>
            <person name="Bauer D."/>
            <person name="Andreopoulos W."/>
            <person name="Pangilinan J."/>
            <person name="LaButti K."/>
            <person name="Riley R."/>
            <person name="Lipzen A."/>
            <person name="Clum A."/>
            <person name="Drula E."/>
            <person name="Henrissat B."/>
            <person name="Kohler A."/>
            <person name="Grigoriev I.V."/>
            <person name="Martin F.M."/>
            <person name="Hacquard S."/>
        </authorList>
    </citation>
    <scope>NUCLEOTIDE SEQUENCE</scope>
    <source>
        <strain evidence="2">MPI-CAGE-CH-0235</strain>
    </source>
</reference>
<protein>
    <submittedName>
        <fullName evidence="2">Uncharacterized protein</fullName>
    </submittedName>
</protein>
<dbReference type="Proteomes" id="UP000813444">
    <property type="component" value="Unassembled WGS sequence"/>
</dbReference>
<keyword evidence="1" id="KW-0175">Coiled coil</keyword>
<keyword evidence="3" id="KW-1185">Reference proteome</keyword>
<gene>
    <name evidence="2" type="ORF">B0I35DRAFT_159041</name>
</gene>
<dbReference type="AlphaFoldDB" id="A0A8K0T0D0"/>
<name>A0A8K0T0D0_9HYPO</name>